<sequence length="385" mass="43792">MSTSVINVKYSTPPQQRSSTLPSIATSSSSPSKFLPIIKGVTPTLKSRNPSSFPLSNLYVSLSSGADRLLNKIGKNFSIKKNQTSPPTSINRLMPPATPTLVRRSSTRSLFINEQDAPFSYAKGSVKSTKITSPMRPFSYIETRTMKITPPQCLFFTKPTTASTSKSNSPIMMNQSFSLSKFKKVLLKRRNSSIIVHDHSFKASISSPSVKHRLKYLLVKRQELKHSIDNLCQKRTKLKHILINKETPLNAIMFTTTLDIYLFQPKLFYKIDDDEKEILSQHKFTYLSLADKYMILTAKNERINLNQFQIGFCSQTHTTIQIQPKLIHYFISYTNIMKNIKNPKFIPRDHDDLSLITQSTSKSSSESAFVLKFAWLFLGNFLKLL</sequence>
<evidence type="ECO:0000313" key="4">
    <source>
        <dbReference type="EMBL" id="CAF3636955.1"/>
    </source>
</evidence>
<feature type="region of interest" description="Disordered" evidence="1">
    <location>
        <begin position="1"/>
        <end position="30"/>
    </location>
</feature>
<gene>
    <name evidence="2" type="ORF">GPM918_LOCUS5986</name>
    <name evidence="3" type="ORF">OVA965_LOCUS11245</name>
    <name evidence="4" type="ORF">SRO942_LOCUS5986</name>
    <name evidence="5" type="ORF">TMI583_LOCUS11241</name>
</gene>
<name>A0A813VX16_9BILA</name>
<evidence type="ECO:0000313" key="2">
    <source>
        <dbReference type="EMBL" id="CAF0849327.1"/>
    </source>
</evidence>
<evidence type="ECO:0000313" key="3">
    <source>
        <dbReference type="EMBL" id="CAF0933188.1"/>
    </source>
</evidence>
<evidence type="ECO:0000313" key="5">
    <source>
        <dbReference type="EMBL" id="CAF3709278.1"/>
    </source>
</evidence>
<evidence type="ECO:0000313" key="6">
    <source>
        <dbReference type="Proteomes" id="UP000663829"/>
    </source>
</evidence>
<organism evidence="2 6">
    <name type="scientific">Didymodactylos carnosus</name>
    <dbReference type="NCBI Taxonomy" id="1234261"/>
    <lineage>
        <taxon>Eukaryota</taxon>
        <taxon>Metazoa</taxon>
        <taxon>Spiralia</taxon>
        <taxon>Gnathifera</taxon>
        <taxon>Rotifera</taxon>
        <taxon>Eurotatoria</taxon>
        <taxon>Bdelloidea</taxon>
        <taxon>Philodinida</taxon>
        <taxon>Philodinidae</taxon>
        <taxon>Didymodactylos</taxon>
    </lineage>
</organism>
<dbReference type="Proteomes" id="UP000681722">
    <property type="component" value="Unassembled WGS sequence"/>
</dbReference>
<feature type="compositionally biased region" description="Low complexity" evidence="1">
    <location>
        <begin position="18"/>
        <end position="30"/>
    </location>
</feature>
<dbReference type="Proteomes" id="UP000677228">
    <property type="component" value="Unassembled WGS sequence"/>
</dbReference>
<dbReference type="EMBL" id="CAJNOK010004304">
    <property type="protein sequence ID" value="CAF0933188.1"/>
    <property type="molecule type" value="Genomic_DNA"/>
</dbReference>
<dbReference type="Proteomes" id="UP000663829">
    <property type="component" value="Unassembled WGS sequence"/>
</dbReference>
<feature type="compositionally biased region" description="Polar residues" evidence="1">
    <location>
        <begin position="1"/>
        <end position="17"/>
    </location>
</feature>
<accession>A0A813VX16</accession>
<dbReference type="AlphaFoldDB" id="A0A813VX16"/>
<evidence type="ECO:0000256" key="1">
    <source>
        <dbReference type="SAM" id="MobiDB-lite"/>
    </source>
</evidence>
<reference evidence="2" key="1">
    <citation type="submission" date="2021-02" db="EMBL/GenBank/DDBJ databases">
        <authorList>
            <person name="Nowell W R."/>
        </authorList>
    </citation>
    <scope>NUCLEOTIDE SEQUENCE</scope>
</reference>
<keyword evidence="6" id="KW-1185">Reference proteome</keyword>
<dbReference type="EMBL" id="CAJNOQ010000897">
    <property type="protein sequence ID" value="CAF0849327.1"/>
    <property type="molecule type" value="Genomic_DNA"/>
</dbReference>
<dbReference type="EMBL" id="CAJOBA010004306">
    <property type="protein sequence ID" value="CAF3709278.1"/>
    <property type="molecule type" value="Genomic_DNA"/>
</dbReference>
<protein>
    <submittedName>
        <fullName evidence="2">Uncharacterized protein</fullName>
    </submittedName>
</protein>
<dbReference type="EMBL" id="CAJOBC010000897">
    <property type="protein sequence ID" value="CAF3636955.1"/>
    <property type="molecule type" value="Genomic_DNA"/>
</dbReference>
<proteinExistence type="predicted"/>
<dbReference type="Proteomes" id="UP000682733">
    <property type="component" value="Unassembled WGS sequence"/>
</dbReference>
<comment type="caution">
    <text evidence="2">The sequence shown here is derived from an EMBL/GenBank/DDBJ whole genome shotgun (WGS) entry which is preliminary data.</text>
</comment>